<evidence type="ECO:0000259" key="7">
    <source>
        <dbReference type="Pfam" id="PF02771"/>
    </source>
</evidence>
<dbReference type="PANTHER" id="PTHR43884:SF20">
    <property type="entry name" value="ACYL-COA DEHYDROGENASE FADE28"/>
    <property type="match status" value="1"/>
</dbReference>
<dbReference type="EMBL" id="BAABKQ010000001">
    <property type="protein sequence ID" value="GAA4803536.1"/>
    <property type="molecule type" value="Genomic_DNA"/>
</dbReference>
<evidence type="ECO:0000256" key="4">
    <source>
        <dbReference type="ARBA" id="ARBA00022827"/>
    </source>
</evidence>
<evidence type="ECO:0000256" key="5">
    <source>
        <dbReference type="ARBA" id="ARBA00023002"/>
    </source>
</evidence>
<dbReference type="Proteomes" id="UP001500839">
    <property type="component" value="Unassembled WGS sequence"/>
</dbReference>
<keyword evidence="9" id="KW-1185">Reference proteome</keyword>
<accession>A0ABP9C2E9</accession>
<comment type="similarity">
    <text evidence="2">Belongs to the acyl-CoA dehydrogenase family.</text>
</comment>
<evidence type="ECO:0000313" key="9">
    <source>
        <dbReference type="Proteomes" id="UP001500839"/>
    </source>
</evidence>
<dbReference type="Gene3D" id="2.40.110.10">
    <property type="entry name" value="Butyryl-CoA Dehydrogenase, subunit A, domain 2"/>
    <property type="match status" value="1"/>
</dbReference>
<dbReference type="Gene3D" id="1.20.140.10">
    <property type="entry name" value="Butyryl-CoA Dehydrogenase, subunit A, domain 3"/>
    <property type="match status" value="1"/>
</dbReference>
<proteinExistence type="inferred from homology"/>
<feature type="domain" description="Acyl-CoA dehydrogenase/oxidase N-terminal" evidence="7">
    <location>
        <begin position="6"/>
        <end position="116"/>
    </location>
</feature>
<name>A0ABP9C2E9_9ACTN</name>
<comment type="caution">
    <text evidence="8">The sequence shown here is derived from an EMBL/GenBank/DDBJ whole genome shotgun (WGS) entry which is preliminary data.</text>
</comment>
<evidence type="ECO:0000259" key="6">
    <source>
        <dbReference type="Pfam" id="PF00441"/>
    </source>
</evidence>
<keyword evidence="5" id="KW-0560">Oxidoreductase</keyword>
<dbReference type="InterPro" id="IPR009100">
    <property type="entry name" value="AcylCoA_DH/oxidase_NM_dom_sf"/>
</dbReference>
<dbReference type="RefSeq" id="WP_200173184.1">
    <property type="nucleotide sequence ID" value="NZ_BAABKQ010000001.1"/>
</dbReference>
<organism evidence="8 9">
    <name type="scientific">Tomitella cavernea</name>
    <dbReference type="NCBI Taxonomy" id="1387982"/>
    <lineage>
        <taxon>Bacteria</taxon>
        <taxon>Bacillati</taxon>
        <taxon>Actinomycetota</taxon>
        <taxon>Actinomycetes</taxon>
        <taxon>Mycobacteriales</taxon>
        <taxon>Tomitella</taxon>
    </lineage>
</organism>
<dbReference type="InterPro" id="IPR036250">
    <property type="entry name" value="AcylCo_DH-like_C"/>
</dbReference>
<sequence length="375" mass="39062">MQFDFSEDHASIRDLAQQIFATRTDTTVLQAIERDGGFDAELWKNLSESDLLSIAVPEAAGGAGMGMLGLVALLEQQGRRVAAAPVWSTVATAALPLAEFGSDVHKQTWLPGLLDGSRIVTGAFEVGDGSDIAVRAETSGDGWSLTGTLASVPAAQQAAAILVPVRQPDGEPAVVIVRTDADGVTRTAVDVTSHEAHAAVELSGVAVAADDVLPADGADVIAWTLRRARIALAALAVGVCSQALAMTAKYVSERVQFGRPLSTNQAVSVRAADAHMDIEAIRLTTLRAAWLLDLGREDEAETAALVAKWWASRGGLRAVHATQHLHGGIGADVDFPIHRYFIWGRQIAFSLGSADAVGAELGDALEAGAAIGSPA</sequence>
<dbReference type="SUPFAM" id="SSF56645">
    <property type="entry name" value="Acyl-CoA dehydrogenase NM domain-like"/>
    <property type="match status" value="1"/>
</dbReference>
<protein>
    <submittedName>
        <fullName evidence="8">Acyl-CoA dehydrogenase family protein</fullName>
    </submittedName>
</protein>
<dbReference type="SUPFAM" id="SSF47203">
    <property type="entry name" value="Acyl-CoA dehydrogenase C-terminal domain-like"/>
    <property type="match status" value="1"/>
</dbReference>
<dbReference type="Pfam" id="PF00441">
    <property type="entry name" value="Acyl-CoA_dh_1"/>
    <property type="match status" value="1"/>
</dbReference>
<dbReference type="PANTHER" id="PTHR43884">
    <property type="entry name" value="ACYL-COA DEHYDROGENASE"/>
    <property type="match status" value="1"/>
</dbReference>
<dbReference type="InterPro" id="IPR009075">
    <property type="entry name" value="AcylCo_DH/oxidase_C"/>
</dbReference>
<dbReference type="InterPro" id="IPR046373">
    <property type="entry name" value="Acyl-CoA_Oxase/DH_mid-dom_sf"/>
</dbReference>
<keyword evidence="3" id="KW-0285">Flavoprotein</keyword>
<evidence type="ECO:0000256" key="2">
    <source>
        <dbReference type="ARBA" id="ARBA00009347"/>
    </source>
</evidence>
<evidence type="ECO:0000256" key="3">
    <source>
        <dbReference type="ARBA" id="ARBA00022630"/>
    </source>
</evidence>
<feature type="domain" description="Acyl-CoA dehydrogenase/oxidase C-terminal" evidence="6">
    <location>
        <begin position="216"/>
        <end position="347"/>
    </location>
</feature>
<evidence type="ECO:0000313" key="8">
    <source>
        <dbReference type="EMBL" id="GAA4803536.1"/>
    </source>
</evidence>
<dbReference type="CDD" id="cd00567">
    <property type="entry name" value="ACAD"/>
    <property type="match status" value="1"/>
</dbReference>
<reference evidence="9" key="1">
    <citation type="journal article" date="2019" name="Int. J. Syst. Evol. Microbiol.">
        <title>The Global Catalogue of Microorganisms (GCM) 10K type strain sequencing project: providing services to taxonomists for standard genome sequencing and annotation.</title>
        <authorList>
            <consortium name="The Broad Institute Genomics Platform"/>
            <consortium name="The Broad Institute Genome Sequencing Center for Infectious Disease"/>
            <person name="Wu L."/>
            <person name="Ma J."/>
        </authorList>
    </citation>
    <scope>NUCLEOTIDE SEQUENCE [LARGE SCALE GENOMIC DNA]</scope>
    <source>
        <strain evidence="9">JCM 18542</strain>
    </source>
</reference>
<keyword evidence="4" id="KW-0274">FAD</keyword>
<dbReference type="InterPro" id="IPR037069">
    <property type="entry name" value="AcylCoA_DH/ox_N_sf"/>
</dbReference>
<dbReference type="Gene3D" id="1.10.540.10">
    <property type="entry name" value="Acyl-CoA dehydrogenase/oxidase, N-terminal domain"/>
    <property type="match status" value="1"/>
</dbReference>
<gene>
    <name evidence="8" type="ORF">GCM10023353_02260</name>
</gene>
<evidence type="ECO:0000256" key="1">
    <source>
        <dbReference type="ARBA" id="ARBA00001974"/>
    </source>
</evidence>
<dbReference type="InterPro" id="IPR013786">
    <property type="entry name" value="AcylCoA_DH/ox_N"/>
</dbReference>
<comment type="cofactor">
    <cofactor evidence="1">
        <name>FAD</name>
        <dbReference type="ChEBI" id="CHEBI:57692"/>
    </cofactor>
</comment>
<dbReference type="Pfam" id="PF02771">
    <property type="entry name" value="Acyl-CoA_dh_N"/>
    <property type="match status" value="1"/>
</dbReference>